<dbReference type="SUPFAM" id="SSF51569">
    <property type="entry name" value="Aldolase"/>
    <property type="match status" value="1"/>
</dbReference>
<sequence>MPLTPVPDLIAASRPGGLGAFNAITLEHAEAIASAAESTKLPVVIQLSENTARYHGSLAPLALACLRIAAESTAAVGVHLDHATTPELVYTAVELGIDSVMYDGAALDYAANVATTAQLARWCRDRGVHIEAELGEVGGKDGAHAPGARTDPDEAVAFVADTGIDALAVAVGSSHAMHTRDAELDNELIARLAAKVPVPLVLHGSSGVPDAGLRAAVANGMRKINIATRLNIQLTDTIRTTLAHSPALSDPRKYLTPARHAVHTETERLLRLLAA</sequence>
<protein>
    <submittedName>
        <fullName evidence="2">Class II fructose-bisphosphate aldolase</fullName>
    </submittedName>
</protein>
<evidence type="ECO:0000256" key="1">
    <source>
        <dbReference type="ARBA" id="ARBA00001947"/>
    </source>
</evidence>
<organism evidence="2 3">
    <name type="scientific">Nocardia callitridis</name>
    <dbReference type="NCBI Taxonomy" id="648753"/>
    <lineage>
        <taxon>Bacteria</taxon>
        <taxon>Bacillati</taxon>
        <taxon>Actinomycetota</taxon>
        <taxon>Actinomycetes</taxon>
        <taxon>Mycobacteriales</taxon>
        <taxon>Nocardiaceae</taxon>
        <taxon>Nocardia</taxon>
    </lineage>
</organism>
<dbReference type="InterPro" id="IPR050246">
    <property type="entry name" value="Class_II_FBP_aldolase"/>
</dbReference>
<comment type="caution">
    <text evidence="2">The sequence shown here is derived from an EMBL/GenBank/DDBJ whole genome shotgun (WGS) entry which is preliminary data.</text>
</comment>
<evidence type="ECO:0000313" key="2">
    <source>
        <dbReference type="EMBL" id="GAA5048910.1"/>
    </source>
</evidence>
<dbReference type="PANTHER" id="PTHR30304:SF0">
    <property type="entry name" value="D-TAGATOSE-1,6-BISPHOSPHATE ALDOLASE SUBUNIT GATY-RELATED"/>
    <property type="match status" value="1"/>
</dbReference>
<dbReference type="RefSeq" id="WP_345494545.1">
    <property type="nucleotide sequence ID" value="NZ_BAABJM010000001.1"/>
</dbReference>
<evidence type="ECO:0000313" key="3">
    <source>
        <dbReference type="Proteomes" id="UP001500603"/>
    </source>
</evidence>
<dbReference type="InterPro" id="IPR000771">
    <property type="entry name" value="FBA_II"/>
</dbReference>
<accession>A0ABP9K2Z1</accession>
<dbReference type="Proteomes" id="UP001500603">
    <property type="component" value="Unassembled WGS sequence"/>
</dbReference>
<name>A0ABP9K2Z1_9NOCA</name>
<comment type="cofactor">
    <cofactor evidence="1">
        <name>Zn(2+)</name>
        <dbReference type="ChEBI" id="CHEBI:29105"/>
    </cofactor>
</comment>
<dbReference type="EMBL" id="BAABJM010000001">
    <property type="protein sequence ID" value="GAA5048910.1"/>
    <property type="molecule type" value="Genomic_DNA"/>
</dbReference>
<gene>
    <name evidence="2" type="ORF">GCM10023318_17290</name>
</gene>
<reference evidence="3" key="1">
    <citation type="journal article" date="2019" name="Int. J. Syst. Evol. Microbiol.">
        <title>The Global Catalogue of Microorganisms (GCM) 10K type strain sequencing project: providing services to taxonomists for standard genome sequencing and annotation.</title>
        <authorList>
            <consortium name="The Broad Institute Genomics Platform"/>
            <consortium name="The Broad Institute Genome Sequencing Center for Infectious Disease"/>
            <person name="Wu L."/>
            <person name="Ma J."/>
        </authorList>
    </citation>
    <scope>NUCLEOTIDE SEQUENCE [LARGE SCALE GENOMIC DNA]</scope>
    <source>
        <strain evidence="3">JCM 18298</strain>
    </source>
</reference>
<keyword evidence="3" id="KW-1185">Reference proteome</keyword>
<dbReference type="Gene3D" id="3.20.20.70">
    <property type="entry name" value="Aldolase class I"/>
    <property type="match status" value="1"/>
</dbReference>
<dbReference type="PANTHER" id="PTHR30304">
    <property type="entry name" value="D-TAGATOSE-1,6-BISPHOSPHATE ALDOLASE"/>
    <property type="match status" value="1"/>
</dbReference>
<proteinExistence type="predicted"/>
<dbReference type="InterPro" id="IPR013785">
    <property type="entry name" value="Aldolase_TIM"/>
</dbReference>
<dbReference type="Pfam" id="PF01116">
    <property type="entry name" value="F_bP_aldolase"/>
    <property type="match status" value="1"/>
</dbReference>
<dbReference type="PIRSF" id="PIRSF001359">
    <property type="entry name" value="F_bP_aldolase_II"/>
    <property type="match status" value="1"/>
</dbReference>